<dbReference type="SUPFAM" id="SSF52540">
    <property type="entry name" value="P-loop containing nucleoside triphosphate hydrolases"/>
    <property type="match status" value="1"/>
</dbReference>
<dbReference type="PROSITE" id="PS51866">
    <property type="entry name" value="MOP"/>
    <property type="match status" value="1"/>
</dbReference>
<evidence type="ECO:0000256" key="1">
    <source>
        <dbReference type="ARBA" id="ARBA00022448"/>
    </source>
</evidence>
<protein>
    <submittedName>
        <fullName evidence="9">Molybdenum transport ATP-binding protein ModC (TC 3.A.1.8.1)</fullName>
    </submittedName>
</protein>
<dbReference type="PANTHER" id="PTHR43514">
    <property type="entry name" value="ABC TRANSPORTER I FAMILY MEMBER 10"/>
    <property type="match status" value="1"/>
</dbReference>
<evidence type="ECO:0000256" key="3">
    <source>
        <dbReference type="ARBA" id="ARBA00022505"/>
    </source>
</evidence>
<dbReference type="EMBL" id="AEIG01000017">
    <property type="protein sequence ID" value="EGG30316.1"/>
    <property type="molecule type" value="Genomic_DNA"/>
</dbReference>
<dbReference type="STRING" id="2518989.IMCC3088_682"/>
<dbReference type="InterPro" id="IPR027417">
    <property type="entry name" value="P-loop_NTPase"/>
</dbReference>
<dbReference type="GO" id="GO:0140359">
    <property type="term" value="F:ABC-type transporter activity"/>
    <property type="evidence" value="ECO:0007669"/>
    <property type="project" value="InterPro"/>
</dbReference>
<comment type="caution">
    <text evidence="9">The sequence shown here is derived from an EMBL/GenBank/DDBJ whole genome shotgun (WGS) entry which is preliminary data.</text>
</comment>
<keyword evidence="5" id="KW-0547">Nucleotide-binding</keyword>
<keyword evidence="6 9" id="KW-0067">ATP-binding</keyword>
<dbReference type="InterPro" id="IPR005116">
    <property type="entry name" value="Transp-assoc_OB_typ1"/>
</dbReference>
<evidence type="ECO:0000256" key="2">
    <source>
        <dbReference type="ARBA" id="ARBA00022475"/>
    </source>
</evidence>
<dbReference type="RefSeq" id="WP_009575028.1">
    <property type="nucleotide sequence ID" value="NZ_AEIG01000017.1"/>
</dbReference>
<dbReference type="InterPro" id="IPR003439">
    <property type="entry name" value="ABC_transporter-like_ATP-bd"/>
</dbReference>
<dbReference type="GO" id="GO:0016020">
    <property type="term" value="C:membrane"/>
    <property type="evidence" value="ECO:0007669"/>
    <property type="project" value="InterPro"/>
</dbReference>
<dbReference type="SUPFAM" id="SSF50331">
    <property type="entry name" value="MOP-like"/>
    <property type="match status" value="1"/>
</dbReference>
<dbReference type="OrthoDB" id="9802264at2"/>
<dbReference type="InterPro" id="IPR050334">
    <property type="entry name" value="Molybdenum_import_ModC"/>
</dbReference>
<keyword evidence="2" id="KW-1003">Cell membrane</keyword>
<sequence length="345" mass="37814">MSLVFRARNSMVSAAVELTLKNHTCTVIFGPSGSGKTSLLRAIAGLQSPLEVTQLTVDERDVRQLPSHQRPVVLSAQNAALFPHFTAHQNLVYGLTRRQGNISDVQHVVEGLGIGPLLERMPASLSGGEAQRVALGRALLANPSWLLLDEPLTNLDQNARKQIVKFLSEWRKQRQISVIYVTHDITEALALADQVITLANGEVIKSGRPDVLLGYEDSQQDLSSVLSAHLTHHYKDDKLSELLLEGHRLLVPEVTTHDETKPLYLQIAAKDVSLALERPERSSILNLLPCTIGAIDLSSEASATITLNLGAQQLLAKITRRSVRELDLQVGQEVWAQVKGISLQT</sequence>
<dbReference type="Gene3D" id="3.40.50.300">
    <property type="entry name" value="P-loop containing nucleotide triphosphate hydrolases"/>
    <property type="match status" value="1"/>
</dbReference>
<reference evidence="9 10" key="1">
    <citation type="journal article" date="2011" name="J. Bacteriol.">
        <title>Genome sequence of strain IMCC3088, a proteorhodopsin-containing marine bacterium belonging to the OM60/NOR5 clade.</title>
        <authorList>
            <person name="Jang Y."/>
            <person name="Oh H.M."/>
            <person name="Kang I."/>
            <person name="Lee K."/>
            <person name="Yang S.J."/>
            <person name="Cho J.C."/>
        </authorList>
    </citation>
    <scope>NUCLEOTIDE SEQUENCE [LARGE SCALE GENOMIC DNA]</scope>
    <source>
        <strain evidence="9 10">IMCC3088</strain>
    </source>
</reference>
<keyword evidence="1" id="KW-0813">Transport</keyword>
<dbReference type="InterPro" id="IPR008995">
    <property type="entry name" value="Mo/tungstate-bd_C_term_dom"/>
</dbReference>
<dbReference type="GO" id="GO:0015098">
    <property type="term" value="F:molybdate ion transmembrane transporter activity"/>
    <property type="evidence" value="ECO:0007669"/>
    <property type="project" value="InterPro"/>
</dbReference>
<dbReference type="Gene3D" id="2.40.50.100">
    <property type="match status" value="1"/>
</dbReference>
<dbReference type="GO" id="GO:0016887">
    <property type="term" value="F:ATP hydrolysis activity"/>
    <property type="evidence" value="ECO:0007669"/>
    <property type="project" value="InterPro"/>
</dbReference>
<keyword evidence="8" id="KW-0472">Membrane</keyword>
<dbReference type="InterPro" id="IPR004606">
    <property type="entry name" value="Mop_domain"/>
</dbReference>
<dbReference type="PROSITE" id="PS50893">
    <property type="entry name" value="ABC_TRANSPORTER_2"/>
    <property type="match status" value="1"/>
</dbReference>
<name>F3L030_9GAMM</name>
<gene>
    <name evidence="9" type="ORF">IMCC3088_682</name>
</gene>
<evidence type="ECO:0000256" key="6">
    <source>
        <dbReference type="ARBA" id="ARBA00022840"/>
    </source>
</evidence>
<evidence type="ECO:0000313" key="10">
    <source>
        <dbReference type="Proteomes" id="UP000005615"/>
    </source>
</evidence>
<evidence type="ECO:0000256" key="7">
    <source>
        <dbReference type="ARBA" id="ARBA00022967"/>
    </source>
</evidence>
<evidence type="ECO:0000256" key="8">
    <source>
        <dbReference type="ARBA" id="ARBA00023136"/>
    </source>
</evidence>
<evidence type="ECO:0000313" key="9">
    <source>
        <dbReference type="EMBL" id="EGG30316.1"/>
    </source>
</evidence>
<dbReference type="NCBIfam" id="TIGR02142">
    <property type="entry name" value="modC_ABC"/>
    <property type="match status" value="1"/>
</dbReference>
<keyword evidence="7" id="KW-1278">Translocase</keyword>
<evidence type="ECO:0000256" key="5">
    <source>
        <dbReference type="ARBA" id="ARBA00022741"/>
    </source>
</evidence>
<accession>F3L030</accession>
<dbReference type="Pfam" id="PF00005">
    <property type="entry name" value="ABC_tran"/>
    <property type="match status" value="1"/>
</dbReference>
<dbReference type="eggNOG" id="COG4148">
    <property type="taxonomic scope" value="Bacteria"/>
</dbReference>
<dbReference type="Pfam" id="PF03459">
    <property type="entry name" value="TOBE"/>
    <property type="match status" value="1"/>
</dbReference>
<evidence type="ECO:0000256" key="4">
    <source>
        <dbReference type="ARBA" id="ARBA00022519"/>
    </source>
</evidence>
<dbReference type="InterPro" id="IPR003593">
    <property type="entry name" value="AAA+_ATPase"/>
</dbReference>
<dbReference type="Proteomes" id="UP000005615">
    <property type="component" value="Unassembled WGS sequence"/>
</dbReference>
<dbReference type="AlphaFoldDB" id="F3L030"/>
<dbReference type="PROSITE" id="PS00211">
    <property type="entry name" value="ABC_TRANSPORTER_1"/>
    <property type="match status" value="1"/>
</dbReference>
<dbReference type="GO" id="GO:0005524">
    <property type="term" value="F:ATP binding"/>
    <property type="evidence" value="ECO:0007669"/>
    <property type="project" value="UniProtKB-KW"/>
</dbReference>
<dbReference type="SMART" id="SM00382">
    <property type="entry name" value="AAA"/>
    <property type="match status" value="1"/>
</dbReference>
<organism evidence="9 10">
    <name type="scientific">Aequoribacter fuscus</name>
    <dbReference type="NCBI Taxonomy" id="2518989"/>
    <lineage>
        <taxon>Bacteria</taxon>
        <taxon>Pseudomonadati</taxon>
        <taxon>Pseudomonadota</taxon>
        <taxon>Gammaproteobacteria</taxon>
        <taxon>Cellvibrionales</taxon>
        <taxon>Halieaceae</taxon>
        <taxon>Aequoribacter</taxon>
    </lineage>
</organism>
<dbReference type="PANTHER" id="PTHR43514:SF4">
    <property type="entry name" value="ABC TRANSPORTER I FAMILY MEMBER 10"/>
    <property type="match status" value="1"/>
</dbReference>
<keyword evidence="3" id="KW-0500">Molybdenum</keyword>
<keyword evidence="10" id="KW-1185">Reference proteome</keyword>
<dbReference type="InterPro" id="IPR011868">
    <property type="entry name" value="ModC_ABC_ATP-bd"/>
</dbReference>
<proteinExistence type="predicted"/>
<keyword evidence="4" id="KW-0997">Cell inner membrane</keyword>
<dbReference type="InterPro" id="IPR017871">
    <property type="entry name" value="ABC_transporter-like_CS"/>
</dbReference>